<dbReference type="EMBL" id="JAZGZP010000016">
    <property type="protein sequence ID" value="MFK7001470.1"/>
    <property type="molecule type" value="Genomic_DNA"/>
</dbReference>
<protein>
    <submittedName>
        <fullName evidence="3">TIM44-like domain-containing protein</fullName>
    </submittedName>
</protein>
<dbReference type="InterPro" id="IPR007379">
    <property type="entry name" value="Tim44-like_dom"/>
</dbReference>
<feature type="domain" description="Tim44-like" evidence="2">
    <location>
        <begin position="123"/>
        <end position="210"/>
    </location>
</feature>
<dbReference type="SUPFAM" id="SSF54427">
    <property type="entry name" value="NTF2-like"/>
    <property type="match status" value="1"/>
</dbReference>
<sequence>MMKKNLKLLKKNSFLLIIFILTITETYARLGGGGGRSRSSSSSGGSHFGSGHFSGGHFDGGGGGGSLDYRIILVIIVIYLIYQWYTKKNGKKSIFDTEEDFQNDNYQPRPIQNLPFPEGLNAQKVRTAFLEMQKAWQNQELSSVRKWMSDGLYQKLSVQIKMMQKLSQHNVMDNIKIQNISVENTFTYNDFQIVDVRIDFELDDTFYSDKFKSMKESYEGDYAIEYYSFIKKGNSIPTTDLYSGNNCPNCGTLITNDLGEISRCPSCKTLTNNPTYDWVLCEITQEENFNEESRLNYDETLKELCKFDDNFNIQSLEDIASNICMQIFDVLTGGKEIKLERFAHQNLRNEILSIKQNSFTNVAFERLYLKEVTTTNYSKTSDNKIEVNFYAEVCGKRVRIENDKLREIDDDLTNFSITLSLIKGISQEASKNKEVVYSYECSNCGAPYDDTTHDTCNYCESVVVDESKNWVLSKFDLSL</sequence>
<gene>
    <name evidence="3" type="ORF">V3I07_11250</name>
</gene>
<name>A0ABW8PA83_9FLAO</name>
<evidence type="ECO:0000256" key="1">
    <source>
        <dbReference type="SAM" id="Phobius"/>
    </source>
</evidence>
<dbReference type="RefSeq" id="WP_123902176.1">
    <property type="nucleotide sequence ID" value="NZ_JAZGZP010000016.1"/>
</dbReference>
<organism evidence="3 4">
    <name type="scientific">Flavobacterium oreochromis</name>
    <dbReference type="NCBI Taxonomy" id="2906078"/>
    <lineage>
        <taxon>Bacteria</taxon>
        <taxon>Pseudomonadati</taxon>
        <taxon>Bacteroidota</taxon>
        <taxon>Flavobacteriia</taxon>
        <taxon>Flavobacteriales</taxon>
        <taxon>Flavobacteriaceae</taxon>
        <taxon>Flavobacterium</taxon>
    </lineage>
</organism>
<proteinExistence type="predicted"/>
<keyword evidence="1" id="KW-0472">Membrane</keyword>
<dbReference type="Gene3D" id="3.10.450.240">
    <property type="match status" value="1"/>
</dbReference>
<dbReference type="Pfam" id="PF04280">
    <property type="entry name" value="Tim44"/>
    <property type="match status" value="1"/>
</dbReference>
<comment type="caution">
    <text evidence="3">The sequence shown here is derived from an EMBL/GenBank/DDBJ whole genome shotgun (WGS) entry which is preliminary data.</text>
</comment>
<feature type="transmembrane region" description="Helical" evidence="1">
    <location>
        <begin position="67"/>
        <end position="85"/>
    </location>
</feature>
<accession>A0ABW8PA83</accession>
<keyword evidence="1" id="KW-0812">Transmembrane</keyword>
<reference evidence="3 4" key="1">
    <citation type="submission" date="2024-02" db="EMBL/GenBank/DDBJ databases">
        <title>Comparative Genomic Analysis of Flavobacterium Species Causing Columnaris Disease of Freshwater Fish in Thailand: Insights into Virulence and Resistance Mechanisms.</title>
        <authorList>
            <person name="Nguyen D."/>
            <person name="Chokmangmeepisarn P."/>
            <person name="Khianchaikhan K."/>
            <person name="Morishita M."/>
            <person name="Bunnoy A."/>
            <person name="Rodkhum C."/>
        </authorList>
    </citation>
    <scope>NUCLEOTIDE SEQUENCE [LARGE SCALE GENOMIC DNA]</scope>
    <source>
        <strain evidence="3 4">CNRT2201</strain>
    </source>
</reference>
<evidence type="ECO:0000313" key="3">
    <source>
        <dbReference type="EMBL" id="MFK7001470.1"/>
    </source>
</evidence>
<dbReference type="InterPro" id="IPR032710">
    <property type="entry name" value="NTF2-like_dom_sf"/>
</dbReference>
<dbReference type="Proteomes" id="UP001621706">
    <property type="component" value="Unassembled WGS sequence"/>
</dbReference>
<evidence type="ECO:0000313" key="4">
    <source>
        <dbReference type="Proteomes" id="UP001621706"/>
    </source>
</evidence>
<keyword evidence="1" id="KW-1133">Transmembrane helix</keyword>
<keyword evidence="4" id="KW-1185">Reference proteome</keyword>
<evidence type="ECO:0000259" key="2">
    <source>
        <dbReference type="Pfam" id="PF04280"/>
    </source>
</evidence>